<evidence type="ECO:0000256" key="13">
    <source>
        <dbReference type="RuleBase" id="RU003848"/>
    </source>
</evidence>
<evidence type="ECO:0000256" key="11">
    <source>
        <dbReference type="ARBA" id="ARBA00025614"/>
    </source>
</evidence>
<keyword evidence="14" id="KW-0175">Coiled coil</keyword>
<accession>A0A060PZ38</accession>
<dbReference type="PANTHER" id="PTHR33445">
    <property type="entry name" value="ATP SYNTHASE SUBUNIT B', CHLOROPLASTIC"/>
    <property type="match status" value="1"/>
</dbReference>
<reference evidence="16 17" key="1">
    <citation type="submission" date="2013-11" db="EMBL/GenBank/DDBJ databases">
        <title>Estimation of Helicobacter pylori bacteriophage ecology using H. pylori isolates.</title>
        <authorList>
            <person name="Uchiyama J."/>
            <person name="Takemura-Uchiyama I."/>
            <person name="Ujihara T."/>
            <person name="Matsuzaki S."/>
        </authorList>
    </citation>
    <scope>NUCLEOTIDE SEQUENCE [LARGE SCALE GENOMIC DNA]</scope>
    <source>
        <strain evidence="16 17">NY40</strain>
    </source>
</reference>
<comment type="function">
    <text evidence="10">F(1)F(0) ATP synthase produces ATP from ADP in the presence of a proton or sodium gradient. F-type ATPases consist of two structural domains, F(1) containing the extramembraneous catalytic core and F(0) containing the membrane proton channel, linked together by a central stalk and a peripheral stalk. During catalysis, ATP synthesis in the catalytic domain of F(1) is coupled via a rotary mechanism of the central stalk subunits to proton translocation.</text>
</comment>
<evidence type="ECO:0000256" key="4">
    <source>
        <dbReference type="ARBA" id="ARBA00022692"/>
    </source>
</evidence>
<evidence type="ECO:0000256" key="10">
    <source>
        <dbReference type="ARBA" id="ARBA00025198"/>
    </source>
</evidence>
<keyword evidence="5 13" id="KW-0375">Hydrogen ion transport</keyword>
<dbReference type="Proteomes" id="UP000031662">
    <property type="component" value="Chromosome"/>
</dbReference>
<dbReference type="GO" id="GO:0045259">
    <property type="term" value="C:proton-transporting ATP synthase complex"/>
    <property type="evidence" value="ECO:0007669"/>
    <property type="project" value="UniProtKB-KW"/>
</dbReference>
<evidence type="ECO:0000256" key="1">
    <source>
        <dbReference type="ARBA" id="ARBA00005513"/>
    </source>
</evidence>
<evidence type="ECO:0000256" key="9">
    <source>
        <dbReference type="ARBA" id="ARBA00023310"/>
    </source>
</evidence>
<protein>
    <submittedName>
        <fullName evidence="16">F0F1 ATP synthase subunit B</fullName>
    </submittedName>
</protein>
<feature type="transmembrane region" description="Helical" evidence="15">
    <location>
        <begin position="6"/>
        <end position="29"/>
    </location>
</feature>
<keyword evidence="4 13" id="KW-0812">Transmembrane</keyword>
<evidence type="ECO:0000313" key="17">
    <source>
        <dbReference type="Proteomes" id="UP000031662"/>
    </source>
</evidence>
<keyword evidence="9" id="KW-0066">ATP synthesis</keyword>
<proteinExistence type="inferred from homology"/>
<dbReference type="AlphaFoldDB" id="A0A060PZ38"/>
<evidence type="ECO:0000256" key="8">
    <source>
        <dbReference type="ARBA" id="ARBA00023136"/>
    </source>
</evidence>
<dbReference type="GO" id="GO:0046961">
    <property type="term" value="F:proton-transporting ATPase activity, rotational mechanism"/>
    <property type="evidence" value="ECO:0007669"/>
    <property type="project" value="TreeGrafter"/>
</dbReference>
<dbReference type="Pfam" id="PF00430">
    <property type="entry name" value="ATP-synt_B"/>
    <property type="match status" value="1"/>
</dbReference>
<evidence type="ECO:0000256" key="6">
    <source>
        <dbReference type="ARBA" id="ARBA00022989"/>
    </source>
</evidence>
<keyword evidence="8 15" id="KW-0472">Membrane</keyword>
<dbReference type="RefSeq" id="WP_001027621.1">
    <property type="nucleotide sequence ID" value="NZ_AP014523.1"/>
</dbReference>
<evidence type="ECO:0000256" key="7">
    <source>
        <dbReference type="ARBA" id="ARBA00023065"/>
    </source>
</evidence>
<evidence type="ECO:0000256" key="14">
    <source>
        <dbReference type="SAM" id="Coils"/>
    </source>
</evidence>
<dbReference type="InterPro" id="IPR050059">
    <property type="entry name" value="ATP_synthase_B_chain"/>
</dbReference>
<evidence type="ECO:0000256" key="5">
    <source>
        <dbReference type="ARBA" id="ARBA00022781"/>
    </source>
</evidence>
<organism evidence="16 17">
    <name type="scientific">Helicobacter pylori NY40</name>
    <dbReference type="NCBI Taxonomy" id="1426844"/>
    <lineage>
        <taxon>Bacteria</taxon>
        <taxon>Pseudomonadati</taxon>
        <taxon>Campylobacterota</taxon>
        <taxon>Epsilonproteobacteria</taxon>
        <taxon>Campylobacterales</taxon>
        <taxon>Helicobacteraceae</taxon>
        <taxon>Helicobacter</taxon>
    </lineage>
</organism>
<evidence type="ECO:0000256" key="12">
    <source>
        <dbReference type="ARBA" id="ARBA00037847"/>
    </source>
</evidence>
<comment type="similarity">
    <text evidence="1 13">Belongs to the ATPase B chain family.</text>
</comment>
<dbReference type="GO" id="GO:0012505">
    <property type="term" value="C:endomembrane system"/>
    <property type="evidence" value="ECO:0007669"/>
    <property type="project" value="UniProtKB-SubCell"/>
</dbReference>
<gene>
    <name evidence="16" type="ORF">NY40_0110</name>
</gene>
<dbReference type="CDD" id="cd06503">
    <property type="entry name" value="ATP-synt_Fo_b"/>
    <property type="match status" value="1"/>
</dbReference>
<dbReference type="HOGENOM" id="CLU_079215_10_0_7"/>
<sequence>MNISVNPYLMAVVFVVFVLLLWAMNVWVYRPLLAFMDNRQAEIKDSLAKIKTDNTQSVEIGHQIETLLKEAAEKRREIIAEAIQKATESYDAVIKQKENELNQEFEAFAKQLQNEKQALKEQLQVQMPVFEDELNKRVAMGLGS</sequence>
<evidence type="ECO:0000256" key="3">
    <source>
        <dbReference type="ARBA" id="ARBA00022547"/>
    </source>
</evidence>
<dbReference type="GO" id="GO:0015986">
    <property type="term" value="P:proton motive force-driven ATP synthesis"/>
    <property type="evidence" value="ECO:0007669"/>
    <property type="project" value="InterPro"/>
</dbReference>
<dbReference type="EMBL" id="AP014523">
    <property type="protein sequence ID" value="BAO97142.1"/>
    <property type="molecule type" value="Genomic_DNA"/>
</dbReference>
<keyword evidence="2 13" id="KW-0813">Transport</keyword>
<keyword evidence="7 13" id="KW-0406">Ion transport</keyword>
<evidence type="ECO:0000313" key="16">
    <source>
        <dbReference type="EMBL" id="BAO97142.1"/>
    </source>
</evidence>
<dbReference type="PANTHER" id="PTHR33445:SF1">
    <property type="entry name" value="ATP SYNTHASE SUBUNIT B"/>
    <property type="match status" value="1"/>
</dbReference>
<keyword evidence="3 13" id="KW-0138">CF(0)</keyword>
<dbReference type="InterPro" id="IPR002146">
    <property type="entry name" value="ATP_synth_b/b'su_bac/chlpt"/>
</dbReference>
<name>A0A060PZ38_HELPX</name>
<keyword evidence="6 15" id="KW-1133">Transmembrane helix</keyword>
<evidence type="ECO:0000256" key="15">
    <source>
        <dbReference type="SAM" id="Phobius"/>
    </source>
</evidence>
<dbReference type="NCBIfam" id="NF006293">
    <property type="entry name" value="PRK08476.1"/>
    <property type="match status" value="1"/>
</dbReference>
<comment type="function">
    <text evidence="11">Component of the F(0) channel, it forms part of the peripheral stalk, linking F(1) to F(0). The b'-subunit is a diverged and duplicated form of b found in plants and photosynthetic bacteria.</text>
</comment>
<evidence type="ECO:0000256" key="2">
    <source>
        <dbReference type="ARBA" id="ARBA00022448"/>
    </source>
</evidence>
<comment type="subcellular location">
    <subcellularLocation>
        <location evidence="12">Endomembrane system</location>
        <topology evidence="12">Single-pass membrane protein</topology>
    </subcellularLocation>
</comment>
<feature type="coiled-coil region" evidence="14">
    <location>
        <begin position="69"/>
        <end position="122"/>
    </location>
</feature>